<reference evidence="1" key="1">
    <citation type="submission" date="2021-04" db="EMBL/GenBank/DDBJ databases">
        <authorList>
            <person name="Tunstrom K."/>
        </authorList>
    </citation>
    <scope>NUCLEOTIDE SEQUENCE</scope>
</reference>
<accession>A0A8S3WVU1</accession>
<keyword evidence="2" id="KW-1185">Reference proteome</keyword>
<evidence type="ECO:0000313" key="1">
    <source>
        <dbReference type="EMBL" id="CAG4985975.1"/>
    </source>
</evidence>
<dbReference type="AlphaFoldDB" id="A0A8S3WVU1"/>
<gene>
    <name evidence="1" type="ORF">PAPOLLO_LOCUS11137</name>
</gene>
<comment type="caution">
    <text evidence="1">The sequence shown here is derived from an EMBL/GenBank/DDBJ whole genome shotgun (WGS) entry which is preliminary data.</text>
</comment>
<organism evidence="1 2">
    <name type="scientific">Parnassius apollo</name>
    <name type="common">Apollo butterfly</name>
    <name type="synonym">Papilio apollo</name>
    <dbReference type="NCBI Taxonomy" id="110799"/>
    <lineage>
        <taxon>Eukaryota</taxon>
        <taxon>Metazoa</taxon>
        <taxon>Ecdysozoa</taxon>
        <taxon>Arthropoda</taxon>
        <taxon>Hexapoda</taxon>
        <taxon>Insecta</taxon>
        <taxon>Pterygota</taxon>
        <taxon>Neoptera</taxon>
        <taxon>Endopterygota</taxon>
        <taxon>Lepidoptera</taxon>
        <taxon>Glossata</taxon>
        <taxon>Ditrysia</taxon>
        <taxon>Papilionoidea</taxon>
        <taxon>Papilionidae</taxon>
        <taxon>Parnassiinae</taxon>
        <taxon>Parnassini</taxon>
        <taxon>Parnassius</taxon>
        <taxon>Parnassius</taxon>
    </lineage>
</organism>
<dbReference type="EMBL" id="CAJQZP010000804">
    <property type="protein sequence ID" value="CAG4985975.1"/>
    <property type="molecule type" value="Genomic_DNA"/>
</dbReference>
<dbReference type="Proteomes" id="UP000691718">
    <property type="component" value="Unassembled WGS sequence"/>
</dbReference>
<dbReference type="OrthoDB" id="6617942at2759"/>
<evidence type="ECO:0000313" key="2">
    <source>
        <dbReference type="Proteomes" id="UP000691718"/>
    </source>
</evidence>
<name>A0A8S3WVU1_PARAO</name>
<proteinExistence type="predicted"/>
<protein>
    <submittedName>
        <fullName evidence="1">(apollo) hypothetical protein</fullName>
    </submittedName>
</protein>
<sequence length="155" mass="17440">MVLGRTDLFQSKKLQNRRLRALKHEIGHISNIRIKEIPSTSYRLNRSEVCSNVDLPSCSSAAHSIGTTQTVDQKPIKFTDASLHSLTTVCVRYEVSDRAAAAIVSSVLCSASDADSEAQSTNVVDRMKLRRIRQKVREQILTEERVKEIPCIIFR</sequence>